<evidence type="ECO:0000256" key="4">
    <source>
        <dbReference type="ARBA" id="ARBA00023080"/>
    </source>
</evidence>
<sequence length="193" mass="20864">MTEPRLILASTSRYRREMLSRFGLPFDAVAPGVDETPLDGEAPLHLVQRLAAAKAAAVARAYPDACVIGSDQLAEFDGRVLGKPGTPERAIEQLRAMSGREVTFLTALCVMRGEHEVGVAVDRTVVRFRTLSQAEVERYVEAEQPLDCAGSFKSEGRGITLFDAIETVDPTALIGLPLIATARLLRDAGFVLP</sequence>
<dbReference type="Proteomes" id="UP000643403">
    <property type="component" value="Unassembled WGS sequence"/>
</dbReference>
<comment type="catalytic activity">
    <reaction evidence="5">
        <text>N(7)-methyl-GTP + H2O = N(7)-methyl-GMP + diphosphate + H(+)</text>
        <dbReference type="Rhea" id="RHEA:58744"/>
        <dbReference type="ChEBI" id="CHEBI:15377"/>
        <dbReference type="ChEBI" id="CHEBI:15378"/>
        <dbReference type="ChEBI" id="CHEBI:33019"/>
        <dbReference type="ChEBI" id="CHEBI:58285"/>
        <dbReference type="ChEBI" id="CHEBI:87133"/>
    </reaction>
</comment>
<dbReference type="SUPFAM" id="SSF52972">
    <property type="entry name" value="ITPase-like"/>
    <property type="match status" value="1"/>
</dbReference>
<keyword evidence="3 5" id="KW-0378">Hydrolase</keyword>
<dbReference type="InterPro" id="IPR003697">
    <property type="entry name" value="Maf-like"/>
</dbReference>
<comment type="subcellular location">
    <subcellularLocation>
        <location evidence="1 5">Cytoplasm</location>
    </subcellularLocation>
</comment>
<feature type="site" description="Important for substrate specificity" evidence="5">
    <location>
        <position position="14"/>
    </location>
</feature>
<evidence type="ECO:0000256" key="3">
    <source>
        <dbReference type="ARBA" id="ARBA00022801"/>
    </source>
</evidence>
<keyword evidence="4 5" id="KW-0546">Nucleotide metabolism</keyword>
<dbReference type="HAMAP" id="MF_00528">
    <property type="entry name" value="Maf"/>
    <property type="match status" value="1"/>
</dbReference>
<name>A0ABQ3BYM7_9GAMM</name>
<dbReference type="Gene3D" id="3.90.950.10">
    <property type="match status" value="1"/>
</dbReference>
<evidence type="ECO:0000256" key="5">
    <source>
        <dbReference type="HAMAP-Rule" id="MF_00528"/>
    </source>
</evidence>
<comment type="similarity">
    <text evidence="5">Belongs to the Maf family. YceF subfamily.</text>
</comment>
<protein>
    <recommendedName>
        <fullName evidence="5">7-methyl-GTP pyrophosphatase</fullName>
        <shortName evidence="5">m(7)GTP pyrophosphatase</shortName>
        <ecNumber evidence="5">3.6.1.-</ecNumber>
    </recommendedName>
</protein>
<dbReference type="PIRSF" id="PIRSF006305">
    <property type="entry name" value="Maf"/>
    <property type="match status" value="1"/>
</dbReference>
<comment type="caution">
    <text evidence="6">The sequence shown here is derived from an EMBL/GenBank/DDBJ whole genome shotgun (WGS) entry which is preliminary data.</text>
</comment>
<keyword evidence="7" id="KW-1185">Reference proteome</keyword>
<evidence type="ECO:0000313" key="7">
    <source>
        <dbReference type="Proteomes" id="UP000643403"/>
    </source>
</evidence>
<comment type="function">
    <text evidence="5">Nucleoside triphosphate pyrophosphatase that hydrolyzes 7-methyl-GTP (m(7)GTP). May have a dual role in cell division arrest and in preventing the incorporation of modified nucleotides into cellular nucleic acids.</text>
</comment>
<evidence type="ECO:0000313" key="6">
    <source>
        <dbReference type="EMBL" id="GGZ61608.1"/>
    </source>
</evidence>
<feature type="active site" description="Proton acceptor" evidence="5">
    <location>
        <position position="71"/>
    </location>
</feature>
<comment type="cofactor">
    <cofactor evidence="5">
        <name>a divalent metal cation</name>
        <dbReference type="ChEBI" id="CHEBI:60240"/>
    </cofactor>
</comment>
<reference evidence="7" key="1">
    <citation type="journal article" date="2019" name="Int. J. Syst. Evol. Microbiol.">
        <title>The Global Catalogue of Microorganisms (GCM) 10K type strain sequencing project: providing services to taxonomists for standard genome sequencing and annotation.</title>
        <authorList>
            <consortium name="The Broad Institute Genomics Platform"/>
            <consortium name="The Broad Institute Genome Sequencing Center for Infectious Disease"/>
            <person name="Wu L."/>
            <person name="Ma J."/>
        </authorList>
    </citation>
    <scope>NUCLEOTIDE SEQUENCE [LARGE SCALE GENOMIC DNA]</scope>
    <source>
        <strain evidence="7">KCTC 22558</strain>
    </source>
</reference>
<dbReference type="Pfam" id="PF02545">
    <property type="entry name" value="Maf"/>
    <property type="match status" value="1"/>
</dbReference>
<feature type="site" description="Important for substrate specificity" evidence="5">
    <location>
        <position position="72"/>
    </location>
</feature>
<comment type="caution">
    <text evidence="5">Lacks conserved residue(s) required for the propagation of feature annotation.</text>
</comment>
<accession>A0ABQ3BYM7</accession>
<dbReference type="RefSeq" id="WP_268244864.1">
    <property type="nucleotide sequence ID" value="NZ_BMXY01000001.1"/>
</dbReference>
<dbReference type="InterPro" id="IPR029001">
    <property type="entry name" value="ITPase-like_fam"/>
</dbReference>
<dbReference type="EMBL" id="BMXY01000001">
    <property type="protein sequence ID" value="GGZ61608.1"/>
    <property type="molecule type" value="Genomic_DNA"/>
</dbReference>
<proteinExistence type="inferred from homology"/>
<keyword evidence="2 5" id="KW-0963">Cytoplasm</keyword>
<dbReference type="PANTHER" id="PTHR43213:SF10">
    <property type="entry name" value="7-METHYL-GTP PYROPHOSPHATASE"/>
    <property type="match status" value="1"/>
</dbReference>
<gene>
    <name evidence="6" type="ORF">GCM10008101_14660</name>
</gene>
<evidence type="ECO:0000256" key="2">
    <source>
        <dbReference type="ARBA" id="ARBA00022490"/>
    </source>
</evidence>
<dbReference type="EC" id="3.6.1.-" evidence="5"/>
<dbReference type="CDD" id="cd00555">
    <property type="entry name" value="Maf"/>
    <property type="match status" value="1"/>
</dbReference>
<dbReference type="NCBIfam" id="TIGR00172">
    <property type="entry name" value="maf"/>
    <property type="match status" value="1"/>
</dbReference>
<organism evidence="6 7">
    <name type="scientific">Cognatilysobacter xinjiangensis</name>
    <dbReference type="NCBI Taxonomy" id="546892"/>
    <lineage>
        <taxon>Bacteria</taxon>
        <taxon>Pseudomonadati</taxon>
        <taxon>Pseudomonadota</taxon>
        <taxon>Gammaproteobacteria</taxon>
        <taxon>Lysobacterales</taxon>
        <taxon>Lysobacteraceae</taxon>
        <taxon>Cognatilysobacter</taxon>
    </lineage>
</organism>
<feature type="site" description="Important for substrate specificity" evidence="5">
    <location>
        <position position="155"/>
    </location>
</feature>
<evidence type="ECO:0000256" key="1">
    <source>
        <dbReference type="ARBA" id="ARBA00004496"/>
    </source>
</evidence>
<dbReference type="PANTHER" id="PTHR43213">
    <property type="entry name" value="BIFUNCTIONAL DTTP/UTP PYROPHOSPHATASE/METHYLTRANSFERASE PROTEIN-RELATED"/>
    <property type="match status" value="1"/>
</dbReference>